<dbReference type="OrthoDB" id="10685322at2759"/>
<proteinExistence type="predicted"/>
<accession>A0A8J5XMD3</accession>
<gene>
    <name evidence="2" type="ORF">KFE25_006675</name>
</gene>
<feature type="region of interest" description="Disordered" evidence="1">
    <location>
        <begin position="334"/>
        <end position="363"/>
    </location>
</feature>
<evidence type="ECO:0000256" key="1">
    <source>
        <dbReference type="SAM" id="MobiDB-lite"/>
    </source>
</evidence>
<organism evidence="2 3">
    <name type="scientific">Diacronema lutheri</name>
    <name type="common">Unicellular marine alga</name>
    <name type="synonym">Monochrysis lutheri</name>
    <dbReference type="NCBI Taxonomy" id="2081491"/>
    <lineage>
        <taxon>Eukaryota</taxon>
        <taxon>Haptista</taxon>
        <taxon>Haptophyta</taxon>
        <taxon>Pavlovophyceae</taxon>
        <taxon>Pavlovales</taxon>
        <taxon>Pavlovaceae</taxon>
        <taxon>Diacronema</taxon>
    </lineage>
</organism>
<keyword evidence="3" id="KW-1185">Reference proteome</keyword>
<feature type="compositionally biased region" description="Low complexity" evidence="1">
    <location>
        <begin position="334"/>
        <end position="350"/>
    </location>
</feature>
<reference evidence="2" key="1">
    <citation type="submission" date="2021-05" db="EMBL/GenBank/DDBJ databases">
        <title>The genome of the haptophyte Pavlova lutheri (Diacronema luteri, Pavlovales) - a model for lipid biosynthesis in eukaryotic algae.</title>
        <authorList>
            <person name="Hulatt C.J."/>
            <person name="Posewitz M.C."/>
        </authorList>
    </citation>
    <scope>NUCLEOTIDE SEQUENCE</scope>
    <source>
        <strain evidence="2">NIVA-4/92</strain>
    </source>
</reference>
<comment type="caution">
    <text evidence="2">The sequence shown here is derived from an EMBL/GenBank/DDBJ whole genome shotgun (WGS) entry which is preliminary data.</text>
</comment>
<feature type="compositionally biased region" description="Low complexity" evidence="1">
    <location>
        <begin position="484"/>
        <end position="509"/>
    </location>
</feature>
<feature type="region of interest" description="Disordered" evidence="1">
    <location>
        <begin position="484"/>
        <end position="520"/>
    </location>
</feature>
<dbReference type="Proteomes" id="UP000751190">
    <property type="component" value="Unassembled WGS sequence"/>
</dbReference>
<evidence type="ECO:0000313" key="3">
    <source>
        <dbReference type="Proteomes" id="UP000751190"/>
    </source>
</evidence>
<dbReference type="EMBL" id="JAGTXO010000005">
    <property type="protein sequence ID" value="KAG8467623.1"/>
    <property type="molecule type" value="Genomic_DNA"/>
</dbReference>
<name>A0A8J5XMD3_DIALT</name>
<feature type="compositionally biased region" description="Low complexity" evidence="1">
    <location>
        <begin position="737"/>
        <end position="751"/>
    </location>
</feature>
<feature type="region of interest" description="Disordered" evidence="1">
    <location>
        <begin position="283"/>
        <end position="315"/>
    </location>
</feature>
<feature type="region of interest" description="Disordered" evidence="1">
    <location>
        <begin position="737"/>
        <end position="770"/>
    </location>
</feature>
<feature type="compositionally biased region" description="Low complexity" evidence="1">
    <location>
        <begin position="283"/>
        <end position="302"/>
    </location>
</feature>
<dbReference type="AlphaFoldDB" id="A0A8J5XMD3"/>
<sequence>MRSWAERVGMQPGGSPHAYRTRLHAQRADDAVDIASSAPPARGYTPPLVLALALLLALAVGLPPRGSAQPEPTRARDAAAIDASIAPEMIELTADVGASPNADAEPPALRRSADAAAHCEPCRAEDAEERVHGSAEATWAGAITGALWGERTFYYRVEPDDGEAAYVPAARSSVGSAAGAHARRTVAATNARRARRLTAHLFRARMRVHYLASRMRETRARGCGERRCSLARGACSLALAGCGALLVAYGRKPRPADHRDSARSPPAYEPYVPPAAARALALGSPRGAGASGGEPAADGAPAAEPPSTPTPRSLAVARARACYESIAASAASPHIHFSPPAHSPASYASRAADDLSPAGASARRRRGVLIADRSSQYEPQGEGGPTAHVQTEPTCVQHVGVQANQGGGSAARRAAPNGIGIGVQTECACEQPQHRPPLAEAELEARGVAAHSARAAARRAAIVRVLADAAMPIITIGGGASADGAPADGAPADGAPSDGAPADGAPADGAPGGTQRPPSRRRAEACALSCAAALVLWPLALALASSALAAPVLAQARSTVRATKASVREEVRILQLERQELSQMLSPLALADAAREESAWSAADALARRAAPRDVQSTVAFQHLGALALVSQPDARGWGGMWMSVAARTLVQRTGSTIRAFAHGARGAFAASSAAASTTSSGVRFVAEHTVARAARAVRAGSGRLRAIIHRSRELQQRRRVERRWREATWVSTVAATPPRATPSAAPAAPADGGRSMAGGVASRLYGGRR</sequence>
<protein>
    <submittedName>
        <fullName evidence="2">Uncharacterized protein</fullName>
    </submittedName>
</protein>
<evidence type="ECO:0000313" key="2">
    <source>
        <dbReference type="EMBL" id="KAG8467623.1"/>
    </source>
</evidence>